<dbReference type="RefSeq" id="WP_145217189.1">
    <property type="nucleotide sequence ID" value="NZ_CP036269.1"/>
</dbReference>
<accession>A0A517RGN4</accession>
<evidence type="ECO:0000259" key="1">
    <source>
        <dbReference type="Pfam" id="PF14024"/>
    </source>
</evidence>
<reference evidence="2 3" key="1">
    <citation type="submission" date="2019-02" db="EMBL/GenBank/DDBJ databases">
        <title>Deep-cultivation of Planctomycetes and their phenomic and genomic characterization uncovers novel biology.</title>
        <authorList>
            <person name="Wiegand S."/>
            <person name="Jogler M."/>
            <person name="Boedeker C."/>
            <person name="Pinto D."/>
            <person name="Vollmers J."/>
            <person name="Rivas-Marin E."/>
            <person name="Kohn T."/>
            <person name="Peeters S.H."/>
            <person name="Heuer A."/>
            <person name="Rast P."/>
            <person name="Oberbeckmann S."/>
            <person name="Bunk B."/>
            <person name="Jeske O."/>
            <person name="Meyerdierks A."/>
            <person name="Storesund J.E."/>
            <person name="Kallscheuer N."/>
            <person name="Luecker S."/>
            <person name="Lage O.M."/>
            <person name="Pohl T."/>
            <person name="Merkel B.J."/>
            <person name="Hornburger P."/>
            <person name="Mueller R.-W."/>
            <person name="Bruemmer F."/>
            <person name="Labrenz M."/>
            <person name="Spormann A.M."/>
            <person name="Op den Camp H."/>
            <person name="Overmann J."/>
            <person name="Amann R."/>
            <person name="Jetten M.S.M."/>
            <person name="Mascher T."/>
            <person name="Medema M.H."/>
            <person name="Devos D.P."/>
            <person name="Kaster A.-K."/>
            <person name="Ovreas L."/>
            <person name="Rohde M."/>
            <person name="Galperin M.Y."/>
            <person name="Jogler C."/>
        </authorList>
    </citation>
    <scope>NUCLEOTIDE SEQUENCE [LARGE SCALE GENOMIC DNA]</scope>
    <source>
        <strain evidence="2 3">Pan241w</strain>
    </source>
</reference>
<keyword evidence="3" id="KW-1185">Reference proteome</keyword>
<evidence type="ECO:0000313" key="3">
    <source>
        <dbReference type="Proteomes" id="UP000317171"/>
    </source>
</evidence>
<name>A0A517RGN4_9PLAN</name>
<organism evidence="2 3">
    <name type="scientific">Gimesia alba</name>
    <dbReference type="NCBI Taxonomy" id="2527973"/>
    <lineage>
        <taxon>Bacteria</taxon>
        <taxon>Pseudomonadati</taxon>
        <taxon>Planctomycetota</taxon>
        <taxon>Planctomycetia</taxon>
        <taxon>Planctomycetales</taxon>
        <taxon>Planctomycetaceae</taxon>
        <taxon>Gimesia</taxon>
    </lineage>
</organism>
<evidence type="ECO:0000313" key="2">
    <source>
        <dbReference type="EMBL" id="QDT43015.1"/>
    </source>
</evidence>
<dbReference type="InterPro" id="IPR025334">
    <property type="entry name" value="DUF4240"/>
</dbReference>
<proteinExistence type="predicted"/>
<dbReference type="Pfam" id="PF14024">
    <property type="entry name" value="DUF4240"/>
    <property type="match status" value="1"/>
</dbReference>
<protein>
    <recommendedName>
        <fullName evidence="1">DUF4240 domain-containing protein</fullName>
    </recommendedName>
</protein>
<dbReference type="KEGG" id="gaz:Pan241w_31100"/>
<dbReference type="AlphaFoldDB" id="A0A517RGN4"/>
<dbReference type="OrthoDB" id="6200718at2"/>
<sequence>MNEKEFWTIIENAGSPDSIDPDEQCEAIAESLSSKSKEELIKFHNIHRVILNQAYTWDLIKACYIILHYVSDDVFEDFRNWIILNGQERFERTLENPDYLASFINVNDPVEEINGEPLLYVCEEAYEGEVEELEEHYEYPTEPDVENHWPPASVLKEKYPNLFTKYWDDTLEYEGGS</sequence>
<dbReference type="EMBL" id="CP036269">
    <property type="protein sequence ID" value="QDT43015.1"/>
    <property type="molecule type" value="Genomic_DNA"/>
</dbReference>
<gene>
    <name evidence="2" type="ORF">Pan241w_31100</name>
</gene>
<feature type="domain" description="DUF4240" evidence="1">
    <location>
        <begin position="1"/>
        <end position="127"/>
    </location>
</feature>
<dbReference type="Proteomes" id="UP000317171">
    <property type="component" value="Chromosome"/>
</dbReference>